<dbReference type="Gene3D" id="3.90.1720.10">
    <property type="entry name" value="endopeptidase domain like (from Nostoc punctiforme)"/>
    <property type="match status" value="1"/>
</dbReference>
<proteinExistence type="predicted"/>
<accession>A0A410DNK1</accession>
<dbReference type="GO" id="GO:0016874">
    <property type="term" value="F:ligase activity"/>
    <property type="evidence" value="ECO:0007669"/>
    <property type="project" value="TreeGrafter"/>
</dbReference>
<dbReference type="Pfam" id="PF05257">
    <property type="entry name" value="CHAP"/>
    <property type="match status" value="1"/>
</dbReference>
<dbReference type="OrthoDB" id="9765517at2"/>
<dbReference type="AlphaFoldDB" id="A0A410DNK1"/>
<organism evidence="3 4">
    <name type="scientific">Clostridium manihotivorum</name>
    <dbReference type="NCBI Taxonomy" id="2320868"/>
    <lineage>
        <taxon>Bacteria</taxon>
        <taxon>Bacillati</taxon>
        <taxon>Bacillota</taxon>
        <taxon>Clostridia</taxon>
        <taxon>Eubacteriales</taxon>
        <taxon>Clostridiaceae</taxon>
        <taxon>Clostridium</taxon>
    </lineage>
</organism>
<evidence type="ECO:0000313" key="4">
    <source>
        <dbReference type="Proteomes" id="UP000286268"/>
    </source>
</evidence>
<dbReference type="SUPFAM" id="SSF54001">
    <property type="entry name" value="Cysteine proteinases"/>
    <property type="match status" value="1"/>
</dbReference>
<dbReference type="EMBL" id="CP025746">
    <property type="protein sequence ID" value="QAA30655.1"/>
    <property type="molecule type" value="Genomic_DNA"/>
</dbReference>
<reference evidence="3 4" key="1">
    <citation type="submission" date="2018-01" db="EMBL/GenBank/DDBJ databases">
        <title>Genome Sequencing and Assembly of Anaerobacter polyendosporus strain CT4.</title>
        <authorList>
            <person name="Tachaapaikoon C."/>
            <person name="Sutheeworapong S."/>
            <person name="Jenjaroenpun P."/>
            <person name="Wongsurawat T."/>
            <person name="Nookeaw I."/>
            <person name="Cheawchanlertfa P."/>
            <person name="Kosugi A."/>
            <person name="Cheevadhanarak S."/>
            <person name="Ratanakhanokchai K."/>
        </authorList>
    </citation>
    <scope>NUCLEOTIDE SEQUENCE [LARGE SCALE GENOMIC DNA]</scope>
    <source>
        <strain evidence="3 4">CT4</strain>
    </source>
</reference>
<dbReference type="PANTHER" id="PTHR30094:SF0">
    <property type="entry name" value="BIFUNCTIONAL GLUTATHIONYLSPERMIDINE SYNTHETASE_AMIDASE-RELATED"/>
    <property type="match status" value="1"/>
</dbReference>
<dbReference type="InterPro" id="IPR051705">
    <property type="entry name" value="Gsp_Synthetase/Amidase"/>
</dbReference>
<feature type="domain" description="Peptidase C51" evidence="2">
    <location>
        <begin position="57"/>
        <end position="198"/>
    </location>
</feature>
<evidence type="ECO:0000313" key="3">
    <source>
        <dbReference type="EMBL" id="QAA30655.1"/>
    </source>
</evidence>
<dbReference type="PANTHER" id="PTHR30094">
    <property type="entry name" value="BIFUNCTIONAL GLUTATHIONYLSPERMIDINE SYNTHETASE/AMIDASE-RELATED"/>
    <property type="match status" value="1"/>
</dbReference>
<dbReference type="InterPro" id="IPR038765">
    <property type="entry name" value="Papain-like_cys_pep_sf"/>
</dbReference>
<gene>
    <name evidence="3" type="ORF">C1I91_02665</name>
</gene>
<keyword evidence="1" id="KW-0812">Transmembrane</keyword>
<dbReference type="KEGG" id="cmah:C1I91_02665"/>
<keyword evidence="1" id="KW-0472">Membrane</keyword>
<keyword evidence="4" id="KW-1185">Reference proteome</keyword>
<evidence type="ECO:0000259" key="2">
    <source>
        <dbReference type="PROSITE" id="PS50911"/>
    </source>
</evidence>
<dbReference type="PROSITE" id="PS50911">
    <property type="entry name" value="CHAP"/>
    <property type="match status" value="1"/>
</dbReference>
<dbReference type="RefSeq" id="WP_128211105.1">
    <property type="nucleotide sequence ID" value="NZ_CP025746.1"/>
</dbReference>
<evidence type="ECO:0000256" key="1">
    <source>
        <dbReference type="SAM" id="Phobius"/>
    </source>
</evidence>
<dbReference type="InterPro" id="IPR007921">
    <property type="entry name" value="CHAP_dom"/>
</dbReference>
<name>A0A410DNK1_9CLOT</name>
<feature type="transmembrane region" description="Helical" evidence="1">
    <location>
        <begin position="12"/>
        <end position="36"/>
    </location>
</feature>
<protein>
    <submittedName>
        <fullName evidence="3">CHAP domain-containing protein</fullName>
    </submittedName>
</protein>
<sequence>MYYRRRKYNFIRTMFVAVIVVLILGVVLSIVTSLAYKFGSEVGKVADTYQGIPIYNNGQDSSVENGISKSKDGYVYGYKWQCVEFINRFYHDKLGTSIPGGGNAKDYFDSRINNGELNNTRMLLQFKNGEGDKPKVNDIIVFNIGQYGHLGIVSKVGEDYIEIVQQNVHGKPRDNLYITYKDDKPIIGAGRGVLGWLRKDS</sequence>
<keyword evidence="1" id="KW-1133">Transmembrane helix</keyword>
<dbReference type="Proteomes" id="UP000286268">
    <property type="component" value="Chromosome"/>
</dbReference>